<dbReference type="InterPro" id="IPR003148">
    <property type="entry name" value="RCK_N"/>
</dbReference>
<dbReference type="AlphaFoldDB" id="A0A9C9K079"/>
<protein>
    <recommendedName>
        <fullName evidence="1">Trk system potassium uptake protein TrkA</fullName>
    </recommendedName>
</protein>
<gene>
    <name evidence="9" type="ORF">ENI34_05965</name>
</gene>
<evidence type="ECO:0000256" key="2">
    <source>
        <dbReference type="ARBA" id="ARBA00022448"/>
    </source>
</evidence>
<evidence type="ECO:0000313" key="9">
    <source>
        <dbReference type="EMBL" id="HEC78671.1"/>
    </source>
</evidence>
<proteinExistence type="predicted"/>
<evidence type="ECO:0000256" key="5">
    <source>
        <dbReference type="ARBA" id="ARBA00023027"/>
    </source>
</evidence>
<feature type="domain" description="RCK N-terminal" evidence="7">
    <location>
        <begin position="1"/>
        <end position="116"/>
    </location>
</feature>
<keyword evidence="4" id="KW-0630">Potassium</keyword>
<dbReference type="EMBL" id="DRIG01000063">
    <property type="protein sequence ID" value="HEC78671.1"/>
    <property type="molecule type" value="Genomic_DNA"/>
</dbReference>
<keyword evidence="2" id="KW-0813">Transport</keyword>
<accession>A0A9C9K079</accession>
<keyword evidence="3" id="KW-0633">Potassium transport</keyword>
<evidence type="ECO:0000259" key="7">
    <source>
        <dbReference type="PROSITE" id="PS51201"/>
    </source>
</evidence>
<dbReference type="GO" id="GO:0015079">
    <property type="term" value="F:potassium ion transmembrane transporter activity"/>
    <property type="evidence" value="ECO:0007669"/>
    <property type="project" value="InterPro"/>
</dbReference>
<evidence type="ECO:0000313" key="10">
    <source>
        <dbReference type="Proteomes" id="UP000885826"/>
    </source>
</evidence>
<evidence type="ECO:0000259" key="8">
    <source>
        <dbReference type="PROSITE" id="PS51202"/>
    </source>
</evidence>
<dbReference type="InterPro" id="IPR050721">
    <property type="entry name" value="Trk_Ktr_HKT_K-transport"/>
</dbReference>
<dbReference type="Pfam" id="PF02080">
    <property type="entry name" value="TrkA_C"/>
    <property type="match status" value="1"/>
</dbReference>
<dbReference type="PANTHER" id="PTHR43833:SF5">
    <property type="entry name" value="TRK SYSTEM POTASSIUM UPTAKE PROTEIN TRKA"/>
    <property type="match status" value="1"/>
</dbReference>
<organism evidence="9 10">
    <name type="scientific">candidate division WOR-3 bacterium</name>
    <dbReference type="NCBI Taxonomy" id="2052148"/>
    <lineage>
        <taxon>Bacteria</taxon>
        <taxon>Bacteria division WOR-3</taxon>
    </lineage>
</organism>
<sequence length="226" mass="25099">MYIIVAGAGIIGRQITKMLVEKKHDVVVIDKEPEVCRSIYAETGALTIQGSATDIHILEKAGACKADVIICLMHQAADNIACALLAKSLGIPRIISRMRNPRYEESYRLAGVNAVVSMADLLVDQLLMEIEQPRVKRILRLGGGKAQIYAVKIPQRARCVGLTIKDITQKKKFPKEVVFIGIYKEESGDFLIPRGSHIIEEEDTVFLVSKSQFIKQATDILIKIKK</sequence>
<keyword evidence="6" id="KW-0406">Ion transport</keyword>
<dbReference type="PANTHER" id="PTHR43833">
    <property type="entry name" value="POTASSIUM CHANNEL PROTEIN 2-RELATED-RELATED"/>
    <property type="match status" value="1"/>
</dbReference>
<dbReference type="PROSITE" id="PS51202">
    <property type="entry name" value="RCK_C"/>
    <property type="match status" value="1"/>
</dbReference>
<dbReference type="SUPFAM" id="SSF51735">
    <property type="entry name" value="NAD(P)-binding Rossmann-fold domains"/>
    <property type="match status" value="1"/>
</dbReference>
<evidence type="ECO:0000256" key="1">
    <source>
        <dbReference type="ARBA" id="ARBA00017378"/>
    </source>
</evidence>
<dbReference type="InterPro" id="IPR036291">
    <property type="entry name" value="NAD(P)-bd_dom_sf"/>
</dbReference>
<evidence type="ECO:0000256" key="4">
    <source>
        <dbReference type="ARBA" id="ARBA00022958"/>
    </source>
</evidence>
<dbReference type="PROSITE" id="PS51201">
    <property type="entry name" value="RCK_N"/>
    <property type="match status" value="1"/>
</dbReference>
<dbReference type="Gene3D" id="3.40.50.720">
    <property type="entry name" value="NAD(P)-binding Rossmann-like Domain"/>
    <property type="match status" value="1"/>
</dbReference>
<name>A0A9C9K079_UNCW3</name>
<dbReference type="InterPro" id="IPR006037">
    <property type="entry name" value="RCK_C"/>
</dbReference>
<dbReference type="SUPFAM" id="SSF116726">
    <property type="entry name" value="TrkA C-terminal domain-like"/>
    <property type="match status" value="1"/>
</dbReference>
<evidence type="ECO:0000256" key="6">
    <source>
        <dbReference type="ARBA" id="ARBA00023065"/>
    </source>
</evidence>
<evidence type="ECO:0000256" key="3">
    <source>
        <dbReference type="ARBA" id="ARBA00022538"/>
    </source>
</evidence>
<dbReference type="InterPro" id="IPR006036">
    <property type="entry name" value="K_uptake_TrkA"/>
</dbReference>
<keyword evidence="5" id="KW-0520">NAD</keyword>
<dbReference type="PRINTS" id="PR00335">
    <property type="entry name" value="KUPTAKETRKA"/>
</dbReference>
<feature type="domain" description="RCK C-terminal" evidence="8">
    <location>
        <begin position="136"/>
        <end position="223"/>
    </location>
</feature>
<dbReference type="Gene3D" id="3.30.70.1450">
    <property type="entry name" value="Regulator of K+ conductance, C-terminal domain"/>
    <property type="match status" value="1"/>
</dbReference>
<dbReference type="GO" id="GO:0005886">
    <property type="term" value="C:plasma membrane"/>
    <property type="evidence" value="ECO:0007669"/>
    <property type="project" value="InterPro"/>
</dbReference>
<dbReference type="Pfam" id="PF02254">
    <property type="entry name" value="TrkA_N"/>
    <property type="match status" value="1"/>
</dbReference>
<reference evidence="9" key="1">
    <citation type="journal article" date="2020" name="mSystems">
        <title>Genome- and Community-Level Interaction Insights into Carbon Utilization and Element Cycling Functions of Hydrothermarchaeota in Hydrothermal Sediment.</title>
        <authorList>
            <person name="Zhou Z."/>
            <person name="Liu Y."/>
            <person name="Xu W."/>
            <person name="Pan J."/>
            <person name="Luo Z.H."/>
            <person name="Li M."/>
        </authorList>
    </citation>
    <scope>NUCLEOTIDE SEQUENCE</scope>
    <source>
        <strain evidence="9">HyVt-388</strain>
    </source>
</reference>
<dbReference type="Proteomes" id="UP000885826">
    <property type="component" value="Unassembled WGS sequence"/>
</dbReference>
<comment type="caution">
    <text evidence="9">The sequence shown here is derived from an EMBL/GenBank/DDBJ whole genome shotgun (WGS) entry which is preliminary data.</text>
</comment>
<dbReference type="InterPro" id="IPR036721">
    <property type="entry name" value="RCK_C_sf"/>
</dbReference>